<name>A8NHN3_COPC7</name>
<evidence type="ECO:0000313" key="2">
    <source>
        <dbReference type="EMBL" id="EAU88029.1"/>
    </source>
</evidence>
<feature type="region of interest" description="Disordered" evidence="1">
    <location>
        <begin position="176"/>
        <end position="199"/>
    </location>
</feature>
<dbReference type="AlphaFoldDB" id="A8NHN3"/>
<dbReference type="KEGG" id="cci:CC1G_12181"/>
<evidence type="ECO:0000313" key="3">
    <source>
        <dbReference type="Proteomes" id="UP000001861"/>
    </source>
</evidence>
<accession>A8NHN3</accession>
<feature type="region of interest" description="Disordered" evidence="1">
    <location>
        <begin position="375"/>
        <end position="419"/>
    </location>
</feature>
<feature type="compositionally biased region" description="Low complexity" evidence="1">
    <location>
        <begin position="399"/>
        <end position="409"/>
    </location>
</feature>
<gene>
    <name evidence="2" type="ORF">CC1G_12181</name>
</gene>
<comment type="caution">
    <text evidence="2">The sequence shown here is derived from an EMBL/GenBank/DDBJ whole genome shotgun (WGS) entry which is preliminary data.</text>
</comment>
<evidence type="ECO:0000256" key="1">
    <source>
        <dbReference type="SAM" id="MobiDB-lite"/>
    </source>
</evidence>
<keyword evidence="3" id="KW-1185">Reference proteome</keyword>
<dbReference type="EMBL" id="AACS02000010">
    <property type="protein sequence ID" value="EAU88029.1"/>
    <property type="molecule type" value="Genomic_DNA"/>
</dbReference>
<dbReference type="GeneID" id="6010301"/>
<dbReference type="RefSeq" id="XP_001833799.1">
    <property type="nucleotide sequence ID" value="XM_001833747.1"/>
</dbReference>
<sequence>MSSPASNVFQEILGFDPKVPLGLPVPAKSIPPSVWDGMKRVYVEDNANVARGIHKLTGVHLRLRVIAKEAIPFSILKEYKTAALELVSYMYPKRRLYGGQMAYTALIQKQLRVMHPALKVFVEFCGDKDIGLDVPAEVSYHLAWSGEAVKAPTIPLPADADPFDVSSAFHNIKKLANGASTQEEEAPTPKKRGKQPKSPAIIYDSDVEIVGTENGGPGAASTSTSSTRGGKAVARGRGGRGGGPSRPRTTAGASAAVATQLGKRARVSLDAKALEEVNKNALTSKYPNLFPDGMLVKTADHFAVNNEWVNGVLSQVQNILANYSDAVNVGSSTRATLTDIRSEILRRVHLLSLDVRFLEVLFAEYDRIQAHLEKELPPLEEKDLPSSSVESPASPPPLEADSTLGGDVDAAGDVDMTEA</sequence>
<feature type="compositionally biased region" description="Acidic residues" evidence="1">
    <location>
        <begin position="410"/>
        <end position="419"/>
    </location>
</feature>
<proteinExistence type="predicted"/>
<feature type="compositionally biased region" description="Basic and acidic residues" evidence="1">
    <location>
        <begin position="375"/>
        <end position="384"/>
    </location>
</feature>
<dbReference type="Proteomes" id="UP000001861">
    <property type="component" value="Unassembled WGS sequence"/>
</dbReference>
<feature type="compositionally biased region" description="Low complexity" evidence="1">
    <location>
        <begin position="219"/>
        <end position="235"/>
    </location>
</feature>
<organism evidence="2 3">
    <name type="scientific">Coprinopsis cinerea (strain Okayama-7 / 130 / ATCC MYA-4618 / FGSC 9003)</name>
    <name type="common">Inky cap fungus</name>
    <name type="synonym">Hormographiella aspergillata</name>
    <dbReference type="NCBI Taxonomy" id="240176"/>
    <lineage>
        <taxon>Eukaryota</taxon>
        <taxon>Fungi</taxon>
        <taxon>Dikarya</taxon>
        <taxon>Basidiomycota</taxon>
        <taxon>Agaricomycotina</taxon>
        <taxon>Agaricomycetes</taxon>
        <taxon>Agaricomycetidae</taxon>
        <taxon>Agaricales</taxon>
        <taxon>Agaricineae</taxon>
        <taxon>Psathyrellaceae</taxon>
        <taxon>Coprinopsis</taxon>
    </lineage>
</organism>
<dbReference type="VEuPathDB" id="FungiDB:CC1G_12181"/>
<feature type="region of interest" description="Disordered" evidence="1">
    <location>
        <begin position="212"/>
        <end position="253"/>
    </location>
</feature>
<dbReference type="InParanoid" id="A8NHN3"/>
<reference evidence="2 3" key="1">
    <citation type="journal article" date="2010" name="Proc. Natl. Acad. Sci. U.S.A.">
        <title>Insights into evolution of multicellular fungi from the assembled chromosomes of the mushroom Coprinopsis cinerea (Coprinus cinereus).</title>
        <authorList>
            <person name="Stajich J.E."/>
            <person name="Wilke S.K."/>
            <person name="Ahren D."/>
            <person name="Au C.H."/>
            <person name="Birren B.W."/>
            <person name="Borodovsky M."/>
            <person name="Burns C."/>
            <person name="Canback B."/>
            <person name="Casselton L.A."/>
            <person name="Cheng C.K."/>
            <person name="Deng J."/>
            <person name="Dietrich F.S."/>
            <person name="Fargo D.C."/>
            <person name="Farman M.L."/>
            <person name="Gathman A.C."/>
            <person name="Goldberg J."/>
            <person name="Guigo R."/>
            <person name="Hoegger P.J."/>
            <person name="Hooker J.B."/>
            <person name="Huggins A."/>
            <person name="James T.Y."/>
            <person name="Kamada T."/>
            <person name="Kilaru S."/>
            <person name="Kodira C."/>
            <person name="Kues U."/>
            <person name="Kupfer D."/>
            <person name="Kwan H.S."/>
            <person name="Lomsadze A."/>
            <person name="Li W."/>
            <person name="Lilly W.W."/>
            <person name="Ma L.J."/>
            <person name="Mackey A.J."/>
            <person name="Manning G."/>
            <person name="Martin F."/>
            <person name="Muraguchi H."/>
            <person name="Natvig D.O."/>
            <person name="Palmerini H."/>
            <person name="Ramesh M.A."/>
            <person name="Rehmeyer C.J."/>
            <person name="Roe B.A."/>
            <person name="Shenoy N."/>
            <person name="Stanke M."/>
            <person name="Ter-Hovhannisyan V."/>
            <person name="Tunlid A."/>
            <person name="Velagapudi R."/>
            <person name="Vision T.J."/>
            <person name="Zeng Q."/>
            <person name="Zolan M.E."/>
            <person name="Pukkila P.J."/>
        </authorList>
    </citation>
    <scope>NUCLEOTIDE SEQUENCE [LARGE SCALE GENOMIC DNA]</scope>
    <source>
        <strain evidence="3">Okayama-7 / 130 / ATCC MYA-4618 / FGSC 9003</strain>
    </source>
</reference>
<protein>
    <submittedName>
        <fullName evidence="2">Uncharacterized protein</fullName>
    </submittedName>
</protein>